<reference evidence="2 3" key="1">
    <citation type="journal article" date="2016" name="Front. Microbiol.">
        <title>Comparative Genomics Analysis of Streptomyces Species Reveals Their Adaptation to the Marine Environment and Their Diversity at the Genomic Level.</title>
        <authorList>
            <person name="Tian X."/>
            <person name="Zhang Z."/>
            <person name="Yang T."/>
            <person name="Chen M."/>
            <person name="Li J."/>
            <person name="Chen F."/>
            <person name="Yang J."/>
            <person name="Li W."/>
            <person name="Zhang B."/>
            <person name="Zhang Z."/>
            <person name="Wu J."/>
            <person name="Zhang C."/>
            <person name="Long L."/>
            <person name="Xiao J."/>
        </authorList>
    </citation>
    <scope>NUCLEOTIDE SEQUENCE [LARGE SCALE GENOMIC DNA]</scope>
    <source>
        <strain evidence="2 3">SCSIO 02100</strain>
    </source>
</reference>
<protein>
    <recommendedName>
        <fullName evidence="4">Type II toxin-antitoxin system PemK/MazF family toxin</fullName>
    </recommendedName>
</protein>
<dbReference type="AlphaFoldDB" id="A0A1E7KG89"/>
<comment type="caution">
    <text evidence="2">The sequence shown here is derived from an EMBL/GenBank/DDBJ whole genome shotgun (WGS) entry which is preliminary data.</text>
</comment>
<sequence length="186" mass="18841">MDTWWWIALGAVMLLALTATLVDGAGRLARRRDRGDGRVRAARTVRRPPGEAEGAGQAEGAAPPRTGEVPCPGEIWTGVLPTGSAPAADSPAAGAAPAARGDGACLVLAVGADAVRAVVVLTPGGGAALDTSAKPDGVAELAGLDGLARAERLASDTVLTVPWADLRQRVGVVDPALWDRVRYLAG</sequence>
<feature type="region of interest" description="Disordered" evidence="1">
    <location>
        <begin position="32"/>
        <end position="70"/>
    </location>
</feature>
<evidence type="ECO:0008006" key="4">
    <source>
        <dbReference type="Google" id="ProtNLM"/>
    </source>
</evidence>
<evidence type="ECO:0000313" key="3">
    <source>
        <dbReference type="Proteomes" id="UP000176101"/>
    </source>
</evidence>
<evidence type="ECO:0000313" key="2">
    <source>
        <dbReference type="EMBL" id="OEV02952.1"/>
    </source>
</evidence>
<dbReference type="EMBL" id="LJGU01000127">
    <property type="protein sequence ID" value="OEV02952.1"/>
    <property type="molecule type" value="Genomic_DNA"/>
</dbReference>
<feature type="compositionally biased region" description="Low complexity" evidence="1">
    <location>
        <begin position="51"/>
        <end position="64"/>
    </location>
</feature>
<name>A0A1E7KG89_9ACTN</name>
<organism evidence="2 3">
    <name type="scientific">Streptomyces oceani</name>
    <dbReference type="NCBI Taxonomy" id="1075402"/>
    <lineage>
        <taxon>Bacteria</taxon>
        <taxon>Bacillati</taxon>
        <taxon>Actinomycetota</taxon>
        <taxon>Actinomycetes</taxon>
        <taxon>Kitasatosporales</taxon>
        <taxon>Streptomycetaceae</taxon>
        <taxon>Streptomyces</taxon>
    </lineage>
</organism>
<dbReference type="Proteomes" id="UP000176101">
    <property type="component" value="Unassembled WGS sequence"/>
</dbReference>
<gene>
    <name evidence="2" type="ORF">AN216_15740</name>
</gene>
<proteinExistence type="predicted"/>
<accession>A0A1E7KG89</accession>
<keyword evidence="3" id="KW-1185">Reference proteome</keyword>
<dbReference type="OrthoDB" id="3295034at2"/>
<evidence type="ECO:0000256" key="1">
    <source>
        <dbReference type="SAM" id="MobiDB-lite"/>
    </source>
</evidence>